<name>A0A0S1SSF4_9BACT</name>
<accession>A0A0S1SRT7</accession>
<dbReference type="Pfam" id="PF01327">
    <property type="entry name" value="Pep_deformylase"/>
    <property type="match status" value="1"/>
</dbReference>
<keyword evidence="2" id="KW-0648">Protein biosynthesis</keyword>
<comment type="cofactor">
    <cofactor evidence="2">
        <name>Fe(2+)</name>
        <dbReference type="ChEBI" id="CHEBI:29033"/>
    </cofactor>
    <text evidence="2">Binds 1 Fe(2+) ion.</text>
</comment>
<dbReference type="EC" id="3.5.1.88" evidence="2"/>
<dbReference type="NCBIfam" id="TIGR00079">
    <property type="entry name" value="pept_deformyl"/>
    <property type="match status" value="1"/>
</dbReference>
<feature type="binding site" evidence="2">
    <location>
        <position position="136"/>
    </location>
    <ligand>
        <name>Fe cation</name>
        <dbReference type="ChEBI" id="CHEBI:24875"/>
    </ligand>
</feature>
<accession>A0A0S1SSF4</accession>
<keyword evidence="2" id="KW-0479">Metal-binding</keyword>
<proteinExistence type="inferred from homology"/>
<dbReference type="CDD" id="cd00487">
    <property type="entry name" value="Pep_deformylase"/>
    <property type="match status" value="1"/>
</dbReference>
<evidence type="ECO:0000256" key="1">
    <source>
        <dbReference type="ARBA" id="ARBA00010759"/>
    </source>
</evidence>
<dbReference type="GO" id="GO:0046872">
    <property type="term" value="F:metal ion binding"/>
    <property type="evidence" value="ECO:0007669"/>
    <property type="project" value="UniProtKB-KW"/>
</dbReference>
<protein>
    <recommendedName>
        <fullName evidence="2">Peptide deformylase</fullName>
        <shortName evidence="2">PDF</shortName>
        <ecNumber evidence="2">3.5.1.88</ecNumber>
    </recommendedName>
    <alternativeName>
        <fullName evidence="2">Polypeptide deformylase</fullName>
    </alternativeName>
</protein>
<organism evidence="3 4">
    <name type="scientific">Candidatus Peribacter riflensis</name>
    <dbReference type="NCBI Taxonomy" id="1735162"/>
    <lineage>
        <taxon>Bacteria</taxon>
        <taxon>Candidatus Peregrinibacteriota</taxon>
        <taxon>Candidatus Peribacteria</taxon>
        <taxon>Candidatus Peribacterales</taxon>
        <taxon>Candidatus Peribacteraceae</taxon>
        <taxon>Candidatus Peribacter</taxon>
    </lineage>
</organism>
<evidence type="ECO:0000313" key="3">
    <source>
        <dbReference type="EMBL" id="ALM13502.1"/>
    </source>
</evidence>
<feature type="active site" evidence="2">
    <location>
        <position position="133"/>
    </location>
</feature>
<keyword evidence="2" id="KW-0378">Hydrolase</keyword>
<accession>A0A0S1SVT8</accession>
<dbReference type="AlphaFoldDB" id="A0A0S1SSF4"/>
<dbReference type="EMBL" id="CP013065">
    <property type="protein sequence ID" value="ALM13502.1"/>
    <property type="molecule type" value="Genomic_DNA"/>
</dbReference>
<accession>A0A0S1SFR1</accession>
<dbReference type="SUPFAM" id="SSF56420">
    <property type="entry name" value="Peptide deformylase"/>
    <property type="match status" value="1"/>
</dbReference>
<comment type="catalytic activity">
    <reaction evidence="2">
        <text>N-terminal N-formyl-L-methionyl-[peptide] + H2O = N-terminal L-methionyl-[peptide] + formate</text>
        <dbReference type="Rhea" id="RHEA:24420"/>
        <dbReference type="Rhea" id="RHEA-COMP:10639"/>
        <dbReference type="Rhea" id="RHEA-COMP:10640"/>
        <dbReference type="ChEBI" id="CHEBI:15377"/>
        <dbReference type="ChEBI" id="CHEBI:15740"/>
        <dbReference type="ChEBI" id="CHEBI:49298"/>
        <dbReference type="ChEBI" id="CHEBI:64731"/>
        <dbReference type="EC" id="3.5.1.88"/>
    </reaction>
</comment>
<dbReference type="GO" id="GO:0042586">
    <property type="term" value="F:peptide deformylase activity"/>
    <property type="evidence" value="ECO:0007669"/>
    <property type="project" value="UniProtKB-UniRule"/>
</dbReference>
<evidence type="ECO:0000313" key="4">
    <source>
        <dbReference type="Proteomes" id="UP000069135"/>
    </source>
</evidence>
<evidence type="ECO:0000256" key="2">
    <source>
        <dbReference type="HAMAP-Rule" id="MF_00163"/>
    </source>
</evidence>
<comment type="function">
    <text evidence="2">Removes the formyl group from the N-terminal Met of newly synthesized proteins. Requires at least a dipeptide for an efficient rate of reaction. N-terminal L-methionine is a prerequisite for activity but the enzyme has broad specificity at other positions.</text>
</comment>
<dbReference type="PANTHER" id="PTHR10458">
    <property type="entry name" value="PEPTIDE DEFORMYLASE"/>
    <property type="match status" value="1"/>
</dbReference>
<feature type="binding site" evidence="2">
    <location>
        <position position="90"/>
    </location>
    <ligand>
        <name>Fe cation</name>
        <dbReference type="ChEBI" id="CHEBI:24875"/>
    </ligand>
</feature>
<feature type="binding site" evidence="2">
    <location>
        <position position="132"/>
    </location>
    <ligand>
        <name>Fe cation</name>
        <dbReference type="ChEBI" id="CHEBI:24875"/>
    </ligand>
</feature>
<dbReference type="GO" id="GO:0006412">
    <property type="term" value="P:translation"/>
    <property type="evidence" value="ECO:0007669"/>
    <property type="project" value="UniProtKB-UniRule"/>
</dbReference>
<dbReference type="NCBIfam" id="NF001159">
    <property type="entry name" value="PRK00150.1-3"/>
    <property type="match status" value="1"/>
</dbReference>
<accession>A0A0S1SKF4</accession>
<dbReference type="PANTHER" id="PTHR10458:SF22">
    <property type="entry name" value="PEPTIDE DEFORMYLASE"/>
    <property type="match status" value="1"/>
</dbReference>
<comment type="similarity">
    <text evidence="1 2">Belongs to the polypeptide deformylase family.</text>
</comment>
<dbReference type="PATRIC" id="fig|1735161.3.peg.812"/>
<dbReference type="Proteomes" id="UP000069135">
    <property type="component" value="Chromosome"/>
</dbReference>
<dbReference type="PRINTS" id="PR01576">
    <property type="entry name" value="PDEFORMYLASE"/>
</dbReference>
<sequence length="149" mass="16329">MSVLPIEKGADNPILRKKGAKVQKVTKTLQKLIKDMHDTVKAADGAGLAAPQIGRSLQLCLALIDGRMTVLVNPKITSKSDEMETEEEGCLSLPGLTVAVTRPVSITVQYMDVAGKTQERRLERFDARAVQHEVDHLNGVLLVDYPQKK</sequence>
<keyword evidence="2" id="KW-0408">Iron</keyword>
<dbReference type="InterPro" id="IPR036821">
    <property type="entry name" value="Peptide_deformylase_sf"/>
</dbReference>
<gene>
    <name evidence="2" type="primary">def</name>
    <name evidence="3" type="ORF">PeribacterD1_0833</name>
</gene>
<dbReference type="Gene3D" id="3.90.45.10">
    <property type="entry name" value="Peptide deformylase"/>
    <property type="match status" value="1"/>
</dbReference>
<dbReference type="InterPro" id="IPR023635">
    <property type="entry name" value="Peptide_deformylase"/>
</dbReference>
<dbReference type="STRING" id="1735162.PeribacterB2_0834"/>
<dbReference type="KEGG" id="prf:PeribacterA2_0832"/>
<reference evidence="4" key="1">
    <citation type="submission" date="2015-10" db="EMBL/GenBank/DDBJ databases">
        <title>Analysis of five complete genome sequences for members of the class Peribacteria in the recently recognized Peregrinibacteria bacterial phylum.</title>
        <authorList>
            <person name="Anantharaman K."/>
            <person name="Brown C.T."/>
            <person name="Burstein D."/>
            <person name="Castelle C.J."/>
            <person name="Probst A.J."/>
            <person name="Thomas B.C."/>
            <person name="Williams K.H."/>
            <person name="Banfield J.F."/>
        </authorList>
    </citation>
    <scope>NUCLEOTIDE SEQUENCE [LARGE SCALE GENOMIC DNA]</scope>
</reference>
<dbReference type="HAMAP" id="MF_00163">
    <property type="entry name" value="Pep_deformylase"/>
    <property type="match status" value="1"/>
</dbReference>
<reference evidence="3 4" key="2">
    <citation type="journal article" date="2016" name="PeerJ">
        <title>Analysis of five complete genome sequences for members of the class Peribacteria in the recently recognized Peregrinibacteria bacterial phylum.</title>
        <authorList>
            <person name="Anantharaman K."/>
            <person name="Brown C.T."/>
            <person name="Burstein D."/>
            <person name="Castelle C.J."/>
            <person name="Probst A.J."/>
            <person name="Thomas B.C."/>
            <person name="Williams K.H."/>
            <person name="Banfield J.F."/>
        </authorList>
    </citation>
    <scope>NUCLEOTIDE SEQUENCE [LARGE SCALE GENOMIC DNA]</scope>
    <source>
        <strain evidence="3">RIFOXYD1_FULL_PER-ii_59_16</strain>
    </source>
</reference>
<dbReference type="PIRSF" id="PIRSF004749">
    <property type="entry name" value="Pep_def"/>
    <property type="match status" value="1"/>
</dbReference>